<name>A0A2S2E2I8_9ALTE</name>
<keyword evidence="2" id="KW-0472">Membrane</keyword>
<reference evidence="4 5" key="1">
    <citation type="submission" date="2018-05" db="EMBL/GenBank/DDBJ databases">
        <title>Salinimonas sp. HMF8227 Genome sequencing and assembly.</title>
        <authorList>
            <person name="Kang H."/>
            <person name="Kang J."/>
            <person name="Cha I."/>
            <person name="Kim H."/>
            <person name="Joh K."/>
        </authorList>
    </citation>
    <scope>NUCLEOTIDE SEQUENCE [LARGE SCALE GENOMIC DNA]</scope>
    <source>
        <strain evidence="4 5">HMF8227</strain>
    </source>
</reference>
<evidence type="ECO:0000313" key="5">
    <source>
        <dbReference type="Proteomes" id="UP000245728"/>
    </source>
</evidence>
<evidence type="ECO:0000256" key="1">
    <source>
        <dbReference type="SAM" id="MobiDB-lite"/>
    </source>
</evidence>
<dbReference type="OrthoDB" id="798937at2"/>
<feature type="transmembrane region" description="Helical" evidence="2">
    <location>
        <begin position="427"/>
        <end position="450"/>
    </location>
</feature>
<evidence type="ECO:0000256" key="2">
    <source>
        <dbReference type="SAM" id="Phobius"/>
    </source>
</evidence>
<protein>
    <recommendedName>
        <fullName evidence="6">TIGR03503 family protein</fullName>
    </recommendedName>
</protein>
<dbReference type="AlphaFoldDB" id="A0A2S2E2I8"/>
<evidence type="ECO:0000256" key="3">
    <source>
        <dbReference type="SAM" id="SignalP"/>
    </source>
</evidence>
<keyword evidence="2" id="KW-1133">Transmembrane helix</keyword>
<feature type="compositionally biased region" description="Basic and acidic residues" evidence="1">
    <location>
        <begin position="455"/>
        <end position="464"/>
    </location>
</feature>
<keyword evidence="5" id="KW-1185">Reference proteome</keyword>
<proteinExistence type="predicted"/>
<dbReference type="NCBIfam" id="TIGR03503">
    <property type="entry name" value="TIGR03503 family protein"/>
    <property type="match status" value="1"/>
</dbReference>
<sequence length="492" mass="54744">MTKHLWALAGVLLSLTVWAQQGEEEQSESDKANPITMLGNEYLNSIELLNNRFRIDYKVDEVTMVFFREYGSAPVVLVRPDGSKIFASDEDVEMAGEPGADKIRWFDDVNYDLIRIKEPMPGPWQAIGAIKPNSRIMVISDLKLEVEPFPETLFKGEVLKVIATLSNDGEPIDEVGFRDVVELEVELVSTNDAEYDNFGAGTVTLATFKDDGRGMDERPADGLFTGQFNLRINSGKWTPVYRVKSELFNREHRGEPVHLLPNPFELSVELDKGDGRHHLFIDATHPKIDMESVLIDGKVRYPNGDVQNFSLTETGPGPREFEIFNYEYGMFRAKVTAFGNTTSGRDFIMDVPEFSFLAEEQAVKQQQAMAEQPQDDNQAEAGTSGEASLSEAQEASNIAGNLDGMAMPQSFAPAPEEQAEQGMSGQMLLIIIIAANVLIVLTGGGMIWYFQRPRSKTDPEHEELLDTETQSSPKTTKGKDDGLLDLSMPDED</sequence>
<gene>
    <name evidence="4" type="ORF">HMF8227_01375</name>
</gene>
<evidence type="ECO:0000313" key="4">
    <source>
        <dbReference type="EMBL" id="AWL11853.1"/>
    </source>
</evidence>
<dbReference type="Proteomes" id="UP000245728">
    <property type="component" value="Chromosome"/>
</dbReference>
<dbReference type="KEGG" id="salh:HMF8227_01375"/>
<dbReference type="RefSeq" id="WP_109339470.1">
    <property type="nucleotide sequence ID" value="NZ_CP029347.1"/>
</dbReference>
<organism evidence="4 5">
    <name type="scientific">Saliniradius amylolyticus</name>
    <dbReference type="NCBI Taxonomy" id="2183582"/>
    <lineage>
        <taxon>Bacteria</taxon>
        <taxon>Pseudomonadati</taxon>
        <taxon>Pseudomonadota</taxon>
        <taxon>Gammaproteobacteria</taxon>
        <taxon>Alteromonadales</taxon>
        <taxon>Alteromonadaceae</taxon>
        <taxon>Saliniradius</taxon>
    </lineage>
</organism>
<feature type="chain" id="PRO_5015759402" description="TIGR03503 family protein" evidence="3">
    <location>
        <begin position="20"/>
        <end position="492"/>
    </location>
</feature>
<evidence type="ECO:0008006" key="6">
    <source>
        <dbReference type="Google" id="ProtNLM"/>
    </source>
</evidence>
<accession>A0A2S2E2I8</accession>
<dbReference type="EMBL" id="CP029347">
    <property type="protein sequence ID" value="AWL11853.1"/>
    <property type="molecule type" value="Genomic_DNA"/>
</dbReference>
<feature type="signal peptide" evidence="3">
    <location>
        <begin position="1"/>
        <end position="19"/>
    </location>
</feature>
<feature type="region of interest" description="Disordered" evidence="1">
    <location>
        <begin position="455"/>
        <end position="492"/>
    </location>
</feature>
<keyword evidence="3" id="KW-0732">Signal</keyword>
<feature type="region of interest" description="Disordered" evidence="1">
    <location>
        <begin position="362"/>
        <end position="392"/>
    </location>
</feature>
<keyword evidence="2" id="KW-0812">Transmembrane</keyword>
<dbReference type="InterPro" id="IPR020010">
    <property type="entry name" value="CHP03503"/>
</dbReference>